<dbReference type="PANTHER" id="PTHR46796">
    <property type="entry name" value="HTH-TYPE TRANSCRIPTIONAL ACTIVATOR RHAS-RELATED"/>
    <property type="match status" value="1"/>
</dbReference>
<keyword evidence="3" id="KW-0804">Transcription</keyword>
<dbReference type="Pfam" id="PF12833">
    <property type="entry name" value="HTH_18"/>
    <property type="match status" value="1"/>
</dbReference>
<dbReference type="Gene3D" id="1.10.10.60">
    <property type="entry name" value="Homeodomain-like"/>
    <property type="match status" value="1"/>
</dbReference>
<organism evidence="5 6">
    <name type="scientific">Marinactinospora thermotolerans DSM 45154</name>
    <dbReference type="NCBI Taxonomy" id="1122192"/>
    <lineage>
        <taxon>Bacteria</taxon>
        <taxon>Bacillati</taxon>
        <taxon>Actinomycetota</taxon>
        <taxon>Actinomycetes</taxon>
        <taxon>Streptosporangiales</taxon>
        <taxon>Nocardiopsidaceae</taxon>
        <taxon>Marinactinospora</taxon>
    </lineage>
</organism>
<evidence type="ECO:0000313" key="5">
    <source>
        <dbReference type="EMBL" id="SKA34686.1"/>
    </source>
</evidence>
<dbReference type="InterPro" id="IPR050204">
    <property type="entry name" value="AraC_XylS_family_regulators"/>
</dbReference>
<keyword evidence="1" id="KW-0805">Transcription regulation</keyword>
<keyword evidence="2" id="KW-0238">DNA-binding</keyword>
<name>A0A1T4T2K9_9ACTN</name>
<dbReference type="GO" id="GO:0003700">
    <property type="term" value="F:DNA-binding transcription factor activity"/>
    <property type="evidence" value="ECO:0007669"/>
    <property type="project" value="InterPro"/>
</dbReference>
<dbReference type="InterPro" id="IPR018060">
    <property type="entry name" value="HTH_AraC"/>
</dbReference>
<dbReference type="STRING" id="1122192.SAMN02745673_04348"/>
<sequence length="242" mass="25240">MYRERASRLSEVVAWQGRAPDDGSTPTVLPDGCTDLIWNDGGLLVAGPDTGAHPAQGRPGSRYVGLRFPPGMGPVVFGVAARELRDLRVPLADLWPRAEVERLTEATAGAADPLAALEGIAAGRLRRNGPVDPSLRAVARHLALGRTVTATAEAVGLGQRSLHRRCLEAFGYGPKTLARILRMNRALDAARAGVPLGEVAATAGYADQPHMSREVRALTGRSIGRLVGGRAGGSAHPSGSGA</sequence>
<evidence type="ECO:0000313" key="6">
    <source>
        <dbReference type="Proteomes" id="UP000190637"/>
    </source>
</evidence>
<dbReference type="Pfam" id="PF20240">
    <property type="entry name" value="DUF6597"/>
    <property type="match status" value="1"/>
</dbReference>
<gene>
    <name evidence="5" type="ORF">SAMN02745673_04348</name>
</gene>
<dbReference type="OrthoDB" id="9815799at2"/>
<dbReference type="SMART" id="SM00342">
    <property type="entry name" value="HTH_ARAC"/>
    <property type="match status" value="1"/>
</dbReference>
<evidence type="ECO:0000256" key="2">
    <source>
        <dbReference type="ARBA" id="ARBA00023125"/>
    </source>
</evidence>
<dbReference type="PROSITE" id="PS01124">
    <property type="entry name" value="HTH_ARAC_FAMILY_2"/>
    <property type="match status" value="1"/>
</dbReference>
<dbReference type="GO" id="GO:0043565">
    <property type="term" value="F:sequence-specific DNA binding"/>
    <property type="evidence" value="ECO:0007669"/>
    <property type="project" value="InterPro"/>
</dbReference>
<dbReference type="PANTHER" id="PTHR46796:SF15">
    <property type="entry name" value="BLL1074 PROTEIN"/>
    <property type="match status" value="1"/>
</dbReference>
<evidence type="ECO:0000256" key="3">
    <source>
        <dbReference type="ARBA" id="ARBA00023163"/>
    </source>
</evidence>
<feature type="domain" description="HTH araC/xylS-type" evidence="4">
    <location>
        <begin position="132"/>
        <end position="229"/>
    </location>
</feature>
<dbReference type="RefSeq" id="WP_078763586.1">
    <property type="nucleotide sequence ID" value="NZ_FUWS01000013.1"/>
</dbReference>
<reference evidence="5 6" key="1">
    <citation type="submission" date="2017-02" db="EMBL/GenBank/DDBJ databases">
        <authorList>
            <person name="Peterson S.W."/>
        </authorList>
    </citation>
    <scope>NUCLEOTIDE SEQUENCE [LARGE SCALE GENOMIC DNA]</scope>
    <source>
        <strain evidence="5 6">DSM 45154</strain>
    </source>
</reference>
<dbReference type="EMBL" id="FUWS01000013">
    <property type="protein sequence ID" value="SKA34686.1"/>
    <property type="molecule type" value="Genomic_DNA"/>
</dbReference>
<evidence type="ECO:0000259" key="4">
    <source>
        <dbReference type="PROSITE" id="PS01124"/>
    </source>
</evidence>
<evidence type="ECO:0000256" key="1">
    <source>
        <dbReference type="ARBA" id="ARBA00023015"/>
    </source>
</evidence>
<keyword evidence="6" id="KW-1185">Reference proteome</keyword>
<dbReference type="InterPro" id="IPR046532">
    <property type="entry name" value="DUF6597"/>
</dbReference>
<dbReference type="Proteomes" id="UP000190637">
    <property type="component" value="Unassembled WGS sequence"/>
</dbReference>
<accession>A0A1T4T2K9</accession>
<proteinExistence type="predicted"/>
<protein>
    <submittedName>
        <fullName evidence="5">Transcriptional regulator, AraC family</fullName>
    </submittedName>
</protein>
<dbReference type="AlphaFoldDB" id="A0A1T4T2K9"/>